<dbReference type="PROSITE" id="PS00623">
    <property type="entry name" value="GMC_OXRED_1"/>
    <property type="match status" value="1"/>
</dbReference>
<name>A0A4S4AZL7_9RHOO</name>
<keyword evidence="3 6" id="KW-0285">Flavoprotein</keyword>
<dbReference type="Pfam" id="PF05199">
    <property type="entry name" value="GMC_oxred_C"/>
    <property type="match status" value="1"/>
</dbReference>
<organism evidence="9 10">
    <name type="scientific">Pseudothauera rhizosphaerae</name>
    <dbReference type="NCBI Taxonomy" id="2565932"/>
    <lineage>
        <taxon>Bacteria</taxon>
        <taxon>Pseudomonadati</taxon>
        <taxon>Pseudomonadota</taxon>
        <taxon>Betaproteobacteria</taxon>
        <taxon>Rhodocyclales</taxon>
        <taxon>Zoogloeaceae</taxon>
        <taxon>Pseudothauera</taxon>
    </lineage>
</organism>
<dbReference type="AlphaFoldDB" id="A0A4S4AZL7"/>
<evidence type="ECO:0000256" key="2">
    <source>
        <dbReference type="ARBA" id="ARBA00010790"/>
    </source>
</evidence>
<dbReference type="OrthoDB" id="9785276at2"/>
<evidence type="ECO:0000256" key="6">
    <source>
        <dbReference type="RuleBase" id="RU003968"/>
    </source>
</evidence>
<dbReference type="EMBL" id="SSOD01000001">
    <property type="protein sequence ID" value="THF65209.1"/>
    <property type="molecule type" value="Genomic_DNA"/>
</dbReference>
<dbReference type="SUPFAM" id="SSF54373">
    <property type="entry name" value="FAD-linked reductases, C-terminal domain"/>
    <property type="match status" value="1"/>
</dbReference>
<dbReference type="InterPro" id="IPR007867">
    <property type="entry name" value="GMC_OxRtase_C"/>
</dbReference>
<evidence type="ECO:0000313" key="9">
    <source>
        <dbReference type="EMBL" id="THF65209.1"/>
    </source>
</evidence>
<evidence type="ECO:0000313" key="10">
    <source>
        <dbReference type="Proteomes" id="UP000307956"/>
    </source>
</evidence>
<dbReference type="PIRSF" id="PIRSF000137">
    <property type="entry name" value="Alcohol_oxidase"/>
    <property type="match status" value="1"/>
</dbReference>
<dbReference type="Gene3D" id="3.50.50.60">
    <property type="entry name" value="FAD/NAD(P)-binding domain"/>
    <property type="match status" value="1"/>
</dbReference>
<evidence type="ECO:0000259" key="8">
    <source>
        <dbReference type="PROSITE" id="PS00624"/>
    </source>
</evidence>
<gene>
    <name evidence="9" type="ORF">E6O51_01005</name>
</gene>
<evidence type="ECO:0000256" key="5">
    <source>
        <dbReference type="PIRSR" id="PIRSR000137-2"/>
    </source>
</evidence>
<dbReference type="PANTHER" id="PTHR11552:SF147">
    <property type="entry name" value="CHOLINE DEHYDROGENASE, MITOCHONDRIAL"/>
    <property type="match status" value="1"/>
</dbReference>
<evidence type="ECO:0000256" key="3">
    <source>
        <dbReference type="ARBA" id="ARBA00022630"/>
    </source>
</evidence>
<feature type="domain" description="Glucose-methanol-choline oxidoreductase N-terminal" evidence="7">
    <location>
        <begin position="83"/>
        <end position="106"/>
    </location>
</feature>
<dbReference type="InterPro" id="IPR036188">
    <property type="entry name" value="FAD/NAD-bd_sf"/>
</dbReference>
<evidence type="ECO:0000256" key="1">
    <source>
        <dbReference type="ARBA" id="ARBA00001974"/>
    </source>
</evidence>
<reference evidence="9 10" key="1">
    <citation type="submission" date="2019-04" db="EMBL/GenBank/DDBJ databases">
        <title>Azoarcus rhizosphaerae sp. nov. isolated from rhizosphere of Ficus religiosa.</title>
        <authorList>
            <person name="Lin S.-Y."/>
            <person name="Hameed A."/>
            <person name="Hsu Y.-H."/>
            <person name="Young C.-C."/>
        </authorList>
    </citation>
    <scope>NUCLEOTIDE SEQUENCE [LARGE SCALE GENOMIC DNA]</scope>
    <source>
        <strain evidence="9 10">CC-YHH848</strain>
    </source>
</reference>
<dbReference type="Gene3D" id="3.30.560.10">
    <property type="entry name" value="Glucose Oxidase, domain 3"/>
    <property type="match status" value="1"/>
</dbReference>
<dbReference type="PROSITE" id="PS00624">
    <property type="entry name" value="GMC_OXRED_2"/>
    <property type="match status" value="1"/>
</dbReference>
<evidence type="ECO:0000256" key="4">
    <source>
        <dbReference type="ARBA" id="ARBA00022827"/>
    </source>
</evidence>
<feature type="binding site" evidence="5">
    <location>
        <position position="220"/>
    </location>
    <ligand>
        <name>FAD</name>
        <dbReference type="ChEBI" id="CHEBI:57692"/>
    </ligand>
</feature>
<comment type="similarity">
    <text evidence="2 6">Belongs to the GMC oxidoreductase family.</text>
</comment>
<feature type="domain" description="Glucose-methanol-choline oxidoreductase N-terminal" evidence="8">
    <location>
        <begin position="255"/>
        <end position="269"/>
    </location>
</feature>
<dbReference type="InterPro" id="IPR012132">
    <property type="entry name" value="GMC_OxRdtase"/>
</dbReference>
<dbReference type="GO" id="GO:0050660">
    <property type="term" value="F:flavin adenine dinucleotide binding"/>
    <property type="evidence" value="ECO:0007669"/>
    <property type="project" value="InterPro"/>
</dbReference>
<keyword evidence="10" id="KW-1185">Reference proteome</keyword>
<dbReference type="PANTHER" id="PTHR11552">
    <property type="entry name" value="GLUCOSE-METHANOL-CHOLINE GMC OXIDOREDUCTASE"/>
    <property type="match status" value="1"/>
</dbReference>
<accession>A0A4S4AZL7</accession>
<dbReference type="InterPro" id="IPR000172">
    <property type="entry name" value="GMC_OxRdtase_N"/>
</dbReference>
<proteinExistence type="inferred from homology"/>
<evidence type="ECO:0000259" key="7">
    <source>
        <dbReference type="PROSITE" id="PS00623"/>
    </source>
</evidence>
<keyword evidence="4 5" id="KW-0274">FAD</keyword>
<dbReference type="GO" id="GO:0016614">
    <property type="term" value="F:oxidoreductase activity, acting on CH-OH group of donors"/>
    <property type="evidence" value="ECO:0007669"/>
    <property type="project" value="InterPro"/>
</dbReference>
<comment type="cofactor">
    <cofactor evidence="1 5">
        <name>FAD</name>
        <dbReference type="ChEBI" id="CHEBI:57692"/>
    </cofactor>
</comment>
<dbReference type="SUPFAM" id="SSF51905">
    <property type="entry name" value="FAD/NAD(P)-binding domain"/>
    <property type="match status" value="1"/>
</dbReference>
<dbReference type="Pfam" id="PF00732">
    <property type="entry name" value="GMC_oxred_N"/>
    <property type="match status" value="1"/>
</dbReference>
<protein>
    <submittedName>
        <fullName evidence="9">Choline dehydrogenase</fullName>
    </submittedName>
</protein>
<comment type="caution">
    <text evidence="9">The sequence shown here is derived from an EMBL/GenBank/DDBJ whole genome shotgun (WGS) entry which is preliminary data.</text>
</comment>
<sequence>MSDETCDYVIVGGGTAGCVLAERLSAGGRFGVVVLEAGPADRSPWIHLPIGYGKTMVHEELNWGFHSEPEPFLDQRRVYTPRGRCLGGSSSINGLIYIRGQAADFDAWAQAGNPGWAWKDVLPYFRRAEANVRGEDEWHGGNGPVHVDDIGERHPLMDAIAAGARELGVAHNPDFNGAAQQGVGYYQLTKRRGLRVSAATAYLRPARRRANLRVVTGAHVGRIEFDGGRATGVRYRRGEHEFRVNARREVILAAGALQTPQLLQCSGVGDSGLVSALGVPLVHHLPGVGENLQDHLQLRLIYRVARPITTNDDLRTLHGRLRIGLRWLFARSGPLAVGINQGGLFVRVLAESASPDVQFHFATLSADTAGGQVHPWSGCTFSVCQLRPRSRGHVRARNASTRHAPAILFNYLEHELDRRAAVAGIRFARRLAATAPLRELLEGEYRPGPECADEDEALLAFARAHGQTIFHPVGTCRMGDDELAVVDARLCVHGLAGLRVVDASVMPTLVSGNTCAATVMIAEKAADLILEDGAASRAAA</sequence>
<dbReference type="Proteomes" id="UP000307956">
    <property type="component" value="Unassembled WGS sequence"/>
</dbReference>
<dbReference type="RefSeq" id="WP_136383102.1">
    <property type="nucleotide sequence ID" value="NZ_SSOD01000001.1"/>
</dbReference>